<evidence type="ECO:0000256" key="2">
    <source>
        <dbReference type="ARBA" id="ARBA00023125"/>
    </source>
</evidence>
<organism evidence="5 6">
    <name type="scientific">Nonomuraea longicatena</name>
    <dbReference type="NCBI Taxonomy" id="83682"/>
    <lineage>
        <taxon>Bacteria</taxon>
        <taxon>Bacillati</taxon>
        <taxon>Actinomycetota</taxon>
        <taxon>Actinomycetes</taxon>
        <taxon>Streptosporangiales</taxon>
        <taxon>Streptosporangiaceae</taxon>
        <taxon>Nonomuraea</taxon>
    </lineage>
</organism>
<dbReference type="RefSeq" id="WP_343948779.1">
    <property type="nucleotide sequence ID" value="NZ_BAAAHQ010000004.1"/>
</dbReference>
<evidence type="ECO:0000256" key="1">
    <source>
        <dbReference type="ARBA" id="ARBA00023015"/>
    </source>
</evidence>
<reference evidence="5 6" key="1">
    <citation type="journal article" date="2019" name="Int. J. Syst. Evol. Microbiol.">
        <title>The Global Catalogue of Microorganisms (GCM) 10K type strain sequencing project: providing services to taxonomists for standard genome sequencing and annotation.</title>
        <authorList>
            <consortium name="The Broad Institute Genomics Platform"/>
            <consortium name="The Broad Institute Genome Sequencing Center for Infectious Disease"/>
            <person name="Wu L."/>
            <person name="Ma J."/>
        </authorList>
    </citation>
    <scope>NUCLEOTIDE SEQUENCE [LARGE SCALE GENOMIC DNA]</scope>
    <source>
        <strain evidence="5 6">JCM 11136</strain>
    </source>
</reference>
<dbReference type="Pfam" id="PF00392">
    <property type="entry name" value="GntR"/>
    <property type="match status" value="1"/>
</dbReference>
<dbReference type="InterPro" id="IPR036388">
    <property type="entry name" value="WH-like_DNA-bd_sf"/>
</dbReference>
<dbReference type="PROSITE" id="PS50949">
    <property type="entry name" value="HTH_GNTR"/>
    <property type="match status" value="1"/>
</dbReference>
<dbReference type="SUPFAM" id="SSF46785">
    <property type="entry name" value="Winged helix' DNA-binding domain"/>
    <property type="match status" value="1"/>
</dbReference>
<dbReference type="Gene3D" id="1.10.10.10">
    <property type="entry name" value="Winged helix-like DNA-binding domain superfamily/Winged helix DNA-binding domain"/>
    <property type="match status" value="1"/>
</dbReference>
<keyword evidence="2" id="KW-0238">DNA-binding</keyword>
<dbReference type="CDD" id="cd07377">
    <property type="entry name" value="WHTH_GntR"/>
    <property type="match status" value="1"/>
</dbReference>
<accession>A0ABN1NV91</accession>
<dbReference type="InterPro" id="IPR000524">
    <property type="entry name" value="Tscrpt_reg_HTH_GntR"/>
</dbReference>
<dbReference type="PANTHER" id="PTHR44846">
    <property type="entry name" value="MANNOSYL-D-GLYCERATE TRANSPORT/METABOLISM SYSTEM REPRESSOR MNGR-RELATED"/>
    <property type="match status" value="1"/>
</dbReference>
<dbReference type="SMART" id="SM00345">
    <property type="entry name" value="HTH_GNTR"/>
    <property type="match status" value="1"/>
</dbReference>
<dbReference type="EMBL" id="BAAAHQ010000004">
    <property type="protein sequence ID" value="GAA0917228.1"/>
    <property type="molecule type" value="Genomic_DNA"/>
</dbReference>
<evidence type="ECO:0000313" key="6">
    <source>
        <dbReference type="Proteomes" id="UP001501578"/>
    </source>
</evidence>
<dbReference type="PRINTS" id="PR00035">
    <property type="entry name" value="HTHGNTR"/>
</dbReference>
<comment type="caution">
    <text evidence="5">The sequence shown here is derived from an EMBL/GenBank/DDBJ whole genome shotgun (WGS) entry which is preliminary data.</text>
</comment>
<sequence>MIEFRPDLSKYEQVAAEIRRRIKTGVYQPGMPIPGEPRLAAEFGIARRTARKVLELLIEDGDVYTVRSIGTFVTREESDDA</sequence>
<gene>
    <name evidence="5" type="ORF">GCM10009560_13050</name>
</gene>
<dbReference type="PANTHER" id="PTHR44846:SF1">
    <property type="entry name" value="MANNOSYL-D-GLYCERATE TRANSPORT_METABOLISM SYSTEM REPRESSOR MNGR-RELATED"/>
    <property type="match status" value="1"/>
</dbReference>
<dbReference type="Proteomes" id="UP001501578">
    <property type="component" value="Unassembled WGS sequence"/>
</dbReference>
<keyword evidence="3" id="KW-0804">Transcription</keyword>
<dbReference type="InterPro" id="IPR050679">
    <property type="entry name" value="Bact_HTH_transcr_reg"/>
</dbReference>
<evidence type="ECO:0000313" key="5">
    <source>
        <dbReference type="EMBL" id="GAA0917228.1"/>
    </source>
</evidence>
<feature type="domain" description="HTH gntR-type" evidence="4">
    <location>
        <begin position="8"/>
        <end position="76"/>
    </location>
</feature>
<evidence type="ECO:0000259" key="4">
    <source>
        <dbReference type="PROSITE" id="PS50949"/>
    </source>
</evidence>
<keyword evidence="1" id="KW-0805">Transcription regulation</keyword>
<evidence type="ECO:0000256" key="3">
    <source>
        <dbReference type="ARBA" id="ARBA00023163"/>
    </source>
</evidence>
<dbReference type="InterPro" id="IPR036390">
    <property type="entry name" value="WH_DNA-bd_sf"/>
</dbReference>
<proteinExistence type="predicted"/>
<protein>
    <recommendedName>
        <fullName evidence="4">HTH gntR-type domain-containing protein</fullName>
    </recommendedName>
</protein>
<keyword evidence="6" id="KW-1185">Reference proteome</keyword>
<name>A0ABN1NV91_9ACTN</name>